<dbReference type="EMBL" id="BMFD01000018">
    <property type="protein sequence ID" value="GGC52434.1"/>
    <property type="molecule type" value="Genomic_DNA"/>
</dbReference>
<feature type="domain" description="Peptidase S54 rhomboid" evidence="6">
    <location>
        <begin position="42"/>
        <end position="193"/>
    </location>
</feature>
<evidence type="ECO:0000313" key="8">
    <source>
        <dbReference type="Proteomes" id="UP000635885"/>
    </source>
</evidence>
<dbReference type="Pfam" id="PF01694">
    <property type="entry name" value="Rhomboid"/>
    <property type="match status" value="1"/>
</dbReference>
<dbReference type="SUPFAM" id="SSF144091">
    <property type="entry name" value="Rhomboid-like"/>
    <property type="match status" value="1"/>
</dbReference>
<organism evidence="7 8">
    <name type="scientific">Belliella aquatica</name>
    <dbReference type="NCBI Taxonomy" id="1323734"/>
    <lineage>
        <taxon>Bacteria</taxon>
        <taxon>Pseudomonadati</taxon>
        <taxon>Bacteroidota</taxon>
        <taxon>Cytophagia</taxon>
        <taxon>Cytophagales</taxon>
        <taxon>Cyclobacteriaceae</taxon>
        <taxon>Belliella</taxon>
    </lineage>
</organism>
<evidence type="ECO:0000256" key="1">
    <source>
        <dbReference type="ARBA" id="ARBA00004141"/>
    </source>
</evidence>
<keyword evidence="4 5" id="KW-0472">Membrane</keyword>
<evidence type="ECO:0000256" key="2">
    <source>
        <dbReference type="ARBA" id="ARBA00022692"/>
    </source>
</evidence>
<comment type="subcellular location">
    <subcellularLocation>
        <location evidence="1">Membrane</location>
        <topology evidence="1">Multi-pass membrane protein</topology>
    </subcellularLocation>
</comment>
<accession>A0ABQ1N3G4</accession>
<dbReference type="Gene3D" id="1.20.1540.10">
    <property type="entry name" value="Rhomboid-like"/>
    <property type="match status" value="1"/>
</dbReference>
<dbReference type="GO" id="GO:0006508">
    <property type="term" value="P:proteolysis"/>
    <property type="evidence" value="ECO:0007669"/>
    <property type="project" value="UniProtKB-KW"/>
</dbReference>
<dbReference type="PANTHER" id="PTHR43066:SF5">
    <property type="entry name" value="RHOMBOID-LIKE PROTEIN 11, CHLOROPLASTIC-RELATED"/>
    <property type="match status" value="1"/>
</dbReference>
<feature type="transmembrane region" description="Helical" evidence="5">
    <location>
        <begin position="143"/>
        <end position="166"/>
    </location>
</feature>
<feature type="transmembrane region" description="Helical" evidence="5">
    <location>
        <begin position="115"/>
        <end position="137"/>
    </location>
</feature>
<gene>
    <name evidence="7" type="ORF">GCM10010993_33660</name>
</gene>
<comment type="caution">
    <text evidence="7">The sequence shown here is derived from an EMBL/GenBank/DDBJ whole genome shotgun (WGS) entry which is preliminary data.</text>
</comment>
<proteinExistence type="predicted"/>
<keyword evidence="7" id="KW-0645">Protease</keyword>
<keyword evidence="3 5" id="KW-1133">Transmembrane helix</keyword>
<dbReference type="GO" id="GO:0008233">
    <property type="term" value="F:peptidase activity"/>
    <property type="evidence" value="ECO:0007669"/>
    <property type="project" value="UniProtKB-KW"/>
</dbReference>
<reference evidence="8" key="1">
    <citation type="journal article" date="2019" name="Int. J. Syst. Evol. Microbiol.">
        <title>The Global Catalogue of Microorganisms (GCM) 10K type strain sequencing project: providing services to taxonomists for standard genome sequencing and annotation.</title>
        <authorList>
            <consortium name="The Broad Institute Genomics Platform"/>
            <consortium name="The Broad Institute Genome Sequencing Center for Infectious Disease"/>
            <person name="Wu L."/>
            <person name="Ma J."/>
        </authorList>
    </citation>
    <scope>NUCLEOTIDE SEQUENCE [LARGE SCALE GENOMIC DNA]</scope>
    <source>
        <strain evidence="8">CGMCC 1.12479</strain>
    </source>
</reference>
<sequence length="210" mass="23546">MIELSTTVVLIVITVLASYWGFKNPSILNRWMFTPYLIKNKNQYDRFVLSGFIHKDSMHLLFNMFTFYFFGGAVEQFLLYRLGFIPGTIVFVLFYVAAIVIADIPTFLKHQNHSFYRALGASGGVAATVFASIILMPLSDICLFGIICLPGFALGILFLIYSVVQAKKGDDGVNHDAHLYGALIGIVFILIISPSSAFNFINEIKSFRLF</sequence>
<dbReference type="Proteomes" id="UP000635885">
    <property type="component" value="Unassembled WGS sequence"/>
</dbReference>
<evidence type="ECO:0000256" key="4">
    <source>
        <dbReference type="ARBA" id="ARBA00023136"/>
    </source>
</evidence>
<dbReference type="PANTHER" id="PTHR43066">
    <property type="entry name" value="RHOMBOID-RELATED PROTEIN"/>
    <property type="match status" value="1"/>
</dbReference>
<keyword evidence="2 5" id="KW-0812">Transmembrane</keyword>
<dbReference type="InterPro" id="IPR022764">
    <property type="entry name" value="Peptidase_S54_rhomboid_dom"/>
</dbReference>
<dbReference type="InterPro" id="IPR035952">
    <property type="entry name" value="Rhomboid-like_sf"/>
</dbReference>
<feature type="transmembrane region" description="Helical" evidence="5">
    <location>
        <begin position="178"/>
        <end position="201"/>
    </location>
</feature>
<evidence type="ECO:0000259" key="6">
    <source>
        <dbReference type="Pfam" id="PF01694"/>
    </source>
</evidence>
<keyword evidence="7" id="KW-0378">Hydrolase</keyword>
<protein>
    <submittedName>
        <fullName evidence="7">Rhomboid family intramembrane serine protease</fullName>
    </submittedName>
</protein>
<evidence type="ECO:0000256" key="3">
    <source>
        <dbReference type="ARBA" id="ARBA00022989"/>
    </source>
</evidence>
<name>A0ABQ1N3G4_9BACT</name>
<feature type="transmembrane region" description="Helical" evidence="5">
    <location>
        <begin position="6"/>
        <end position="22"/>
    </location>
</feature>
<keyword evidence="8" id="KW-1185">Reference proteome</keyword>
<feature type="transmembrane region" description="Helical" evidence="5">
    <location>
        <begin position="84"/>
        <end position="108"/>
    </location>
</feature>
<evidence type="ECO:0000256" key="5">
    <source>
        <dbReference type="SAM" id="Phobius"/>
    </source>
</evidence>
<evidence type="ECO:0000313" key="7">
    <source>
        <dbReference type="EMBL" id="GGC52434.1"/>
    </source>
</evidence>
<feature type="transmembrane region" description="Helical" evidence="5">
    <location>
        <begin position="60"/>
        <end position="78"/>
    </location>
</feature>